<gene>
    <name evidence="13" type="ORF">SK128_011878</name>
</gene>
<sequence length="384" mass="44582">MENSKDYHHHLCKECGKSFVKDSLLKRHMRIHTGEKPYLCQTCGKQFTQAGHLTKHSRIHSGERPFKCDECGRGFTDKSNFVMHMRVHSGLKLYTCNICDRGFTRSDGLENHIRIHTMQAQEKPFECNICHKKFAGHSGLRFHKKTHEEEKSYACPLCNKKFSRNDAMRAHIPTHSKEKPFPCNFCGKKLKNKTNLRKHNLVFHSGADIIGHKISMLVDFSQKVSEKICKEDVSKIEDNDDYDNKVNKKLDNDTINEEGLVLIRNNSEVYIKEEVSVPSDLDNTVIENHLVSCSHLPKTKENLFNIEEVIIKVEPSSECEYCYIPRVMFVHFIIYLDISKTSVLFENYREFPLFVVNWDHKNATNNEKMNNETIFSIRVNVLGA</sequence>
<reference evidence="13 14" key="1">
    <citation type="submission" date="2023-11" db="EMBL/GenBank/DDBJ databases">
        <title>Halocaridina rubra genome assembly.</title>
        <authorList>
            <person name="Smith C."/>
        </authorList>
    </citation>
    <scope>NUCLEOTIDE SEQUENCE [LARGE SCALE GENOMIC DNA]</scope>
    <source>
        <strain evidence="13">EP-1</strain>
        <tissue evidence="13">Whole</tissue>
    </source>
</reference>
<keyword evidence="8" id="KW-0238">DNA-binding</keyword>
<dbReference type="GO" id="GO:0003677">
    <property type="term" value="F:DNA binding"/>
    <property type="evidence" value="ECO:0007669"/>
    <property type="project" value="UniProtKB-KW"/>
</dbReference>
<comment type="subcellular location">
    <subcellularLocation>
        <location evidence="1">Nucleus</location>
    </subcellularLocation>
</comment>
<dbReference type="FunFam" id="3.30.160.60:FF:002343">
    <property type="entry name" value="Zinc finger protein 33A"/>
    <property type="match status" value="1"/>
</dbReference>
<keyword evidence="5 11" id="KW-0863">Zinc-finger</keyword>
<evidence type="ECO:0000256" key="3">
    <source>
        <dbReference type="ARBA" id="ARBA00022723"/>
    </source>
</evidence>
<dbReference type="Gene3D" id="3.30.160.60">
    <property type="entry name" value="Classic Zinc Finger"/>
    <property type="match status" value="7"/>
</dbReference>
<dbReference type="GO" id="GO:0005634">
    <property type="term" value="C:nucleus"/>
    <property type="evidence" value="ECO:0007669"/>
    <property type="project" value="UniProtKB-SubCell"/>
</dbReference>
<dbReference type="Pfam" id="PF00096">
    <property type="entry name" value="zf-C2H2"/>
    <property type="match status" value="4"/>
</dbReference>
<evidence type="ECO:0000256" key="10">
    <source>
        <dbReference type="ARBA" id="ARBA00023242"/>
    </source>
</evidence>
<keyword evidence="6" id="KW-0862">Zinc</keyword>
<dbReference type="Pfam" id="PF13912">
    <property type="entry name" value="zf-C2H2_6"/>
    <property type="match status" value="2"/>
</dbReference>
<feature type="domain" description="C2H2-type" evidence="12">
    <location>
        <begin position="125"/>
        <end position="152"/>
    </location>
</feature>
<keyword evidence="9" id="KW-0804">Transcription</keyword>
<proteinExistence type="inferred from homology"/>
<dbReference type="SUPFAM" id="SSF57667">
    <property type="entry name" value="beta-beta-alpha zinc fingers"/>
    <property type="match status" value="4"/>
</dbReference>
<feature type="domain" description="C2H2-type" evidence="12">
    <location>
        <begin position="153"/>
        <end position="180"/>
    </location>
</feature>
<dbReference type="EMBL" id="JAXCGZ010009499">
    <property type="protein sequence ID" value="KAK7076977.1"/>
    <property type="molecule type" value="Genomic_DNA"/>
</dbReference>
<accession>A0AAN8X3B2</accession>
<evidence type="ECO:0000256" key="11">
    <source>
        <dbReference type="PROSITE-ProRule" id="PRU00042"/>
    </source>
</evidence>
<keyword evidence="7" id="KW-0805">Transcription regulation</keyword>
<keyword evidence="14" id="KW-1185">Reference proteome</keyword>
<dbReference type="PROSITE" id="PS00028">
    <property type="entry name" value="ZINC_FINGER_C2H2_1"/>
    <property type="match status" value="7"/>
</dbReference>
<evidence type="ECO:0000256" key="8">
    <source>
        <dbReference type="ARBA" id="ARBA00023125"/>
    </source>
</evidence>
<dbReference type="Pfam" id="PF13465">
    <property type="entry name" value="zf-H2C2_2"/>
    <property type="match status" value="1"/>
</dbReference>
<evidence type="ECO:0000256" key="2">
    <source>
        <dbReference type="ARBA" id="ARBA00006991"/>
    </source>
</evidence>
<dbReference type="SMART" id="SM00355">
    <property type="entry name" value="ZnF_C2H2"/>
    <property type="match status" value="7"/>
</dbReference>
<dbReference type="AlphaFoldDB" id="A0AAN8X3B2"/>
<evidence type="ECO:0000313" key="13">
    <source>
        <dbReference type="EMBL" id="KAK7076977.1"/>
    </source>
</evidence>
<dbReference type="FunFam" id="3.30.160.60:FF:000100">
    <property type="entry name" value="Zinc finger 45-like"/>
    <property type="match status" value="1"/>
</dbReference>
<feature type="domain" description="C2H2-type" evidence="12">
    <location>
        <begin position="94"/>
        <end position="121"/>
    </location>
</feature>
<evidence type="ECO:0000256" key="4">
    <source>
        <dbReference type="ARBA" id="ARBA00022737"/>
    </source>
</evidence>
<dbReference type="Proteomes" id="UP001381693">
    <property type="component" value="Unassembled WGS sequence"/>
</dbReference>
<evidence type="ECO:0000259" key="12">
    <source>
        <dbReference type="PROSITE" id="PS50157"/>
    </source>
</evidence>
<feature type="domain" description="C2H2-type" evidence="12">
    <location>
        <begin position="181"/>
        <end position="209"/>
    </location>
</feature>
<dbReference type="InterPro" id="IPR013087">
    <property type="entry name" value="Znf_C2H2_type"/>
</dbReference>
<evidence type="ECO:0000256" key="5">
    <source>
        <dbReference type="ARBA" id="ARBA00022771"/>
    </source>
</evidence>
<dbReference type="FunFam" id="3.30.160.60:FF:000621">
    <property type="entry name" value="FLT3-interacting zinc finger 1"/>
    <property type="match status" value="1"/>
</dbReference>
<dbReference type="GO" id="GO:0000981">
    <property type="term" value="F:DNA-binding transcription factor activity, RNA polymerase II-specific"/>
    <property type="evidence" value="ECO:0007669"/>
    <property type="project" value="TreeGrafter"/>
</dbReference>
<dbReference type="InterPro" id="IPR036236">
    <property type="entry name" value="Znf_C2H2_sf"/>
</dbReference>
<evidence type="ECO:0000256" key="6">
    <source>
        <dbReference type="ARBA" id="ARBA00022833"/>
    </source>
</evidence>
<feature type="domain" description="C2H2-type" evidence="12">
    <location>
        <begin position="66"/>
        <end position="93"/>
    </location>
</feature>
<dbReference type="PANTHER" id="PTHR24394:SF29">
    <property type="entry name" value="MYONEURIN"/>
    <property type="match status" value="1"/>
</dbReference>
<name>A0AAN8X3B2_HALRR</name>
<comment type="similarity">
    <text evidence="2">Belongs to the krueppel C2H2-type zinc-finger protein family.</text>
</comment>
<keyword evidence="10" id="KW-0539">Nucleus</keyword>
<evidence type="ECO:0000256" key="1">
    <source>
        <dbReference type="ARBA" id="ARBA00004123"/>
    </source>
</evidence>
<evidence type="ECO:0000256" key="7">
    <source>
        <dbReference type="ARBA" id="ARBA00023015"/>
    </source>
</evidence>
<dbReference type="FunFam" id="3.30.160.60:FF:001450">
    <property type="entry name" value="zinc finger protein 774"/>
    <property type="match status" value="1"/>
</dbReference>
<feature type="domain" description="C2H2-type" evidence="12">
    <location>
        <begin position="38"/>
        <end position="65"/>
    </location>
</feature>
<dbReference type="PROSITE" id="PS50157">
    <property type="entry name" value="ZINC_FINGER_C2H2_2"/>
    <property type="match status" value="7"/>
</dbReference>
<keyword evidence="4" id="KW-0677">Repeat</keyword>
<keyword evidence="3" id="KW-0479">Metal-binding</keyword>
<comment type="caution">
    <text evidence="13">The sequence shown here is derived from an EMBL/GenBank/DDBJ whole genome shotgun (WGS) entry which is preliminary data.</text>
</comment>
<dbReference type="FunFam" id="3.30.160.60:FF:000562">
    <property type="entry name" value="Zinc finger protein 786"/>
    <property type="match status" value="1"/>
</dbReference>
<organism evidence="13 14">
    <name type="scientific">Halocaridina rubra</name>
    <name type="common">Hawaiian red shrimp</name>
    <dbReference type="NCBI Taxonomy" id="373956"/>
    <lineage>
        <taxon>Eukaryota</taxon>
        <taxon>Metazoa</taxon>
        <taxon>Ecdysozoa</taxon>
        <taxon>Arthropoda</taxon>
        <taxon>Crustacea</taxon>
        <taxon>Multicrustacea</taxon>
        <taxon>Malacostraca</taxon>
        <taxon>Eumalacostraca</taxon>
        <taxon>Eucarida</taxon>
        <taxon>Decapoda</taxon>
        <taxon>Pleocyemata</taxon>
        <taxon>Caridea</taxon>
        <taxon>Atyoidea</taxon>
        <taxon>Atyidae</taxon>
        <taxon>Halocaridina</taxon>
    </lineage>
</organism>
<dbReference type="GO" id="GO:0008270">
    <property type="term" value="F:zinc ion binding"/>
    <property type="evidence" value="ECO:0007669"/>
    <property type="project" value="UniProtKB-KW"/>
</dbReference>
<evidence type="ECO:0000313" key="14">
    <source>
        <dbReference type="Proteomes" id="UP001381693"/>
    </source>
</evidence>
<protein>
    <recommendedName>
        <fullName evidence="12">C2H2-type domain-containing protein</fullName>
    </recommendedName>
</protein>
<evidence type="ECO:0000256" key="9">
    <source>
        <dbReference type="ARBA" id="ARBA00023163"/>
    </source>
</evidence>
<dbReference type="PANTHER" id="PTHR24394">
    <property type="entry name" value="ZINC FINGER PROTEIN"/>
    <property type="match status" value="1"/>
</dbReference>
<feature type="domain" description="C2H2-type" evidence="12">
    <location>
        <begin position="10"/>
        <end position="37"/>
    </location>
</feature>